<dbReference type="PANTHER" id="PTHR43595">
    <property type="entry name" value="37S RIBOSOMAL PROTEIN S26, MITOCHONDRIAL"/>
    <property type="match status" value="1"/>
</dbReference>
<dbReference type="SUPFAM" id="SSF54719">
    <property type="entry name" value="Fe,Mn superoxide dismutase (SOD), C-terminal domain"/>
    <property type="match status" value="1"/>
</dbReference>
<dbReference type="SUPFAM" id="SSF46609">
    <property type="entry name" value="Fe,Mn superoxide dismutase (SOD), N-terminal domain"/>
    <property type="match status" value="1"/>
</dbReference>
<sequence length="325" mass="34500">MFRPTRLRAPSSLSGATLARRPQGQQQQFLAQPSPPHAPTAAATVAVAALPGSRRRIHHMPISRHKAHVGVPNLLSPEGFDMAWTQHMSLMLARLNQLVAGTDYEERDLKGIIVDSARIPSLAAVFNHASMAHNTDFFFKQLRSSASEPLDGTPAATAAADRMPASLRVAIEDSFGSVATLRREFVATASAMFGPDDLPRGLAAVDMNTVGAEVVAATTPGAAAGSTTTPVPGSEDAARQWLNRQAAAIASPHGTPGTDRRPPGGIDVIPLLCVSTWEHVWLRDYGLGATGEGGGKTAFVEAWWDAVDWDAVADLANLNRLKLKT</sequence>
<dbReference type="AlphaFoldDB" id="A0A168AE49"/>
<evidence type="ECO:0000259" key="3">
    <source>
        <dbReference type="Pfam" id="PF02777"/>
    </source>
</evidence>
<evidence type="ECO:0000313" key="4">
    <source>
        <dbReference type="EMBL" id="OAA68627.1"/>
    </source>
</evidence>
<evidence type="ECO:0000313" key="5">
    <source>
        <dbReference type="Proteomes" id="UP000076874"/>
    </source>
</evidence>
<feature type="region of interest" description="Disordered" evidence="2">
    <location>
        <begin position="1"/>
        <end position="38"/>
    </location>
</feature>
<dbReference type="InterPro" id="IPR019832">
    <property type="entry name" value="Mn/Fe_SOD_C"/>
</dbReference>
<dbReference type="Gene3D" id="3.55.40.20">
    <property type="entry name" value="Iron/manganese superoxide dismutase, C-terminal domain"/>
    <property type="match status" value="1"/>
</dbReference>
<name>A0A168AE49_9HYPO</name>
<dbReference type="GO" id="GO:0004784">
    <property type="term" value="F:superoxide dismutase activity"/>
    <property type="evidence" value="ECO:0007669"/>
    <property type="project" value="InterPro"/>
</dbReference>
<dbReference type="InterPro" id="IPR036324">
    <property type="entry name" value="Mn/Fe_SOD_N_sf"/>
</dbReference>
<protein>
    <submittedName>
        <fullName evidence="4">Superoxide dismutase</fullName>
    </submittedName>
</protein>
<dbReference type="GO" id="GO:0046872">
    <property type="term" value="F:metal ion binding"/>
    <property type="evidence" value="ECO:0007669"/>
    <property type="project" value="InterPro"/>
</dbReference>
<gene>
    <name evidence="4" type="ORF">SPI_00822</name>
</gene>
<dbReference type="EMBL" id="AZHD01000001">
    <property type="protein sequence ID" value="OAA68627.1"/>
    <property type="molecule type" value="Genomic_DNA"/>
</dbReference>
<dbReference type="InterPro" id="IPR036314">
    <property type="entry name" value="SOD_C_sf"/>
</dbReference>
<reference evidence="4 5" key="1">
    <citation type="journal article" date="2016" name="Genome Biol. Evol.">
        <title>Divergent and convergent evolution of fungal pathogenicity.</title>
        <authorList>
            <person name="Shang Y."/>
            <person name="Xiao G."/>
            <person name="Zheng P."/>
            <person name="Cen K."/>
            <person name="Zhan S."/>
            <person name="Wang C."/>
        </authorList>
    </citation>
    <scope>NUCLEOTIDE SEQUENCE [LARGE SCALE GENOMIC DNA]</scope>
    <source>
        <strain evidence="4 5">RCEF 264</strain>
    </source>
</reference>
<dbReference type="OrthoDB" id="275227at2759"/>
<dbReference type="PANTHER" id="PTHR43595:SF2">
    <property type="entry name" value="SMALL RIBOSOMAL SUBUNIT PROTEIN MS42"/>
    <property type="match status" value="1"/>
</dbReference>
<dbReference type="Proteomes" id="UP000076874">
    <property type="component" value="Unassembled WGS sequence"/>
</dbReference>
<evidence type="ECO:0000256" key="2">
    <source>
        <dbReference type="SAM" id="MobiDB-lite"/>
    </source>
</evidence>
<organism evidence="4 5">
    <name type="scientific">Niveomyces insectorum RCEF 264</name>
    <dbReference type="NCBI Taxonomy" id="1081102"/>
    <lineage>
        <taxon>Eukaryota</taxon>
        <taxon>Fungi</taxon>
        <taxon>Dikarya</taxon>
        <taxon>Ascomycota</taxon>
        <taxon>Pezizomycotina</taxon>
        <taxon>Sordariomycetes</taxon>
        <taxon>Hypocreomycetidae</taxon>
        <taxon>Hypocreales</taxon>
        <taxon>Cordycipitaceae</taxon>
        <taxon>Niveomyces</taxon>
    </lineage>
</organism>
<comment type="function">
    <text evidence="1">Component of the mitochondrial ribosome (mitoribosome), a dedicated translation machinery responsible for the synthesis of mitochondrial genome-encoded proteins, including at least some of the essential transmembrane subunits of the mitochondrial respiratory chain. The mitoribosomes are attached to the mitochondrial inner membrane and translation products are cotranslationally integrated into the membrane.</text>
</comment>
<feature type="domain" description="Manganese/iron superoxide dismutase C-terminal" evidence="3">
    <location>
        <begin position="267"/>
        <end position="313"/>
    </location>
</feature>
<evidence type="ECO:0000256" key="1">
    <source>
        <dbReference type="ARBA" id="ARBA00037226"/>
    </source>
</evidence>
<accession>A0A168AE49</accession>
<dbReference type="Pfam" id="PF02777">
    <property type="entry name" value="Sod_Fe_C"/>
    <property type="match status" value="1"/>
</dbReference>
<comment type="caution">
    <text evidence="4">The sequence shown here is derived from an EMBL/GenBank/DDBJ whole genome shotgun (WGS) entry which is preliminary data.</text>
</comment>
<keyword evidence="5" id="KW-1185">Reference proteome</keyword>
<dbReference type="GO" id="GO:0005737">
    <property type="term" value="C:cytoplasm"/>
    <property type="evidence" value="ECO:0007669"/>
    <property type="project" value="TreeGrafter"/>
</dbReference>
<feature type="compositionally biased region" description="Low complexity" evidence="2">
    <location>
        <begin position="22"/>
        <end position="32"/>
    </location>
</feature>
<dbReference type="STRING" id="1081102.A0A168AE49"/>
<proteinExistence type="predicted"/>